<dbReference type="InterPro" id="IPR026590">
    <property type="entry name" value="Ssirtuin_cat_dom"/>
</dbReference>
<comment type="similarity">
    <text evidence="1">Belongs to the sirtuin family. Class I subfamily.</text>
</comment>
<comment type="caution">
    <text evidence="4">Lacks conserved residue(s) required for the propagation of feature annotation.</text>
</comment>
<name>A0A553IBT4_9PEZI</name>
<dbReference type="InterPro" id="IPR026591">
    <property type="entry name" value="Sirtuin_cat_small_dom_sf"/>
</dbReference>
<dbReference type="AlphaFoldDB" id="A0A553IBT4"/>
<proteinExistence type="inferred from homology"/>
<accession>A0A553IBT4</accession>
<evidence type="ECO:0000259" key="5">
    <source>
        <dbReference type="PROSITE" id="PS50305"/>
    </source>
</evidence>
<evidence type="ECO:0000256" key="4">
    <source>
        <dbReference type="PROSITE-ProRule" id="PRU00236"/>
    </source>
</evidence>
<keyword evidence="3" id="KW-0520">NAD</keyword>
<dbReference type="GO" id="GO:0005634">
    <property type="term" value="C:nucleus"/>
    <property type="evidence" value="ECO:0007669"/>
    <property type="project" value="TreeGrafter"/>
</dbReference>
<dbReference type="Pfam" id="PF02146">
    <property type="entry name" value="SIR2"/>
    <property type="match status" value="1"/>
</dbReference>
<evidence type="ECO:0000313" key="6">
    <source>
        <dbReference type="EMBL" id="TRX97661.1"/>
    </source>
</evidence>
<sequence>MLQTVCHTTAESHDTLEELAKVIARSNRVIAITGAGISTSAGIPTRDLFQQTALFHPSDGPALIKLCLELFEHAETSQPSLPHRFLMDLLKSGQIVRTYTQNIDCVEEQAGLCIDPGLLRPGILLYNELDLQAQTIAEIIQYNLSLDVDLLLILGTSLMVHGIQKLTRKFAKLAHKNDGLVLYINQKGPPRKHWDGVVDYRVEWKCDAWVDDLTTRDRWLSTAGCLKSATIDDEVLRLERKRLAAEPDHIARHVKRRCKSAGDGRRRKALVGTHDFRLI</sequence>
<evidence type="ECO:0000256" key="1">
    <source>
        <dbReference type="ARBA" id="ARBA00006924"/>
    </source>
</evidence>
<protein>
    <recommendedName>
        <fullName evidence="5">Deacetylase sirtuin-type domain-containing protein</fullName>
    </recommendedName>
</protein>
<dbReference type="PANTHER" id="PTHR11085:SF8">
    <property type="entry name" value="NAD-DEPENDENT HISTONE DEACETYLASE HST3"/>
    <property type="match status" value="1"/>
</dbReference>
<dbReference type="SUPFAM" id="SSF52467">
    <property type="entry name" value="DHS-like NAD/FAD-binding domain"/>
    <property type="match status" value="1"/>
</dbReference>
<dbReference type="InterPro" id="IPR003000">
    <property type="entry name" value="Sirtuin"/>
</dbReference>
<evidence type="ECO:0000256" key="2">
    <source>
        <dbReference type="ARBA" id="ARBA00022679"/>
    </source>
</evidence>
<dbReference type="GO" id="GO:0017136">
    <property type="term" value="F:histone deacetylase activity, NAD-dependent"/>
    <property type="evidence" value="ECO:0007669"/>
    <property type="project" value="TreeGrafter"/>
</dbReference>
<keyword evidence="2" id="KW-0808">Transferase</keyword>
<dbReference type="OrthoDB" id="4564991at2759"/>
<comment type="caution">
    <text evidence="6">The sequence shown here is derived from an EMBL/GenBank/DDBJ whole genome shotgun (WGS) entry which is preliminary data.</text>
</comment>
<evidence type="ECO:0000256" key="3">
    <source>
        <dbReference type="ARBA" id="ARBA00023027"/>
    </source>
</evidence>
<dbReference type="PROSITE" id="PS50305">
    <property type="entry name" value="SIRTUIN"/>
    <property type="match status" value="1"/>
</dbReference>
<dbReference type="Proteomes" id="UP000319160">
    <property type="component" value="Unassembled WGS sequence"/>
</dbReference>
<feature type="domain" description="Deacetylase sirtuin-type" evidence="5">
    <location>
        <begin position="9"/>
        <end position="246"/>
    </location>
</feature>
<organism evidence="6 7">
    <name type="scientific">Xylaria flabelliformis</name>
    <dbReference type="NCBI Taxonomy" id="2512241"/>
    <lineage>
        <taxon>Eukaryota</taxon>
        <taxon>Fungi</taxon>
        <taxon>Dikarya</taxon>
        <taxon>Ascomycota</taxon>
        <taxon>Pezizomycotina</taxon>
        <taxon>Sordariomycetes</taxon>
        <taxon>Xylariomycetidae</taxon>
        <taxon>Xylariales</taxon>
        <taxon>Xylariaceae</taxon>
        <taxon>Xylaria</taxon>
    </lineage>
</organism>
<evidence type="ECO:0000313" key="7">
    <source>
        <dbReference type="Proteomes" id="UP000319160"/>
    </source>
</evidence>
<keyword evidence="7" id="KW-1185">Reference proteome</keyword>
<dbReference type="Gene3D" id="3.30.1600.10">
    <property type="entry name" value="SIR2/SIRT2 'Small Domain"/>
    <property type="match status" value="1"/>
</dbReference>
<dbReference type="PANTHER" id="PTHR11085">
    <property type="entry name" value="NAD-DEPENDENT PROTEIN DEACYLASE SIRTUIN-5, MITOCHONDRIAL-RELATED"/>
    <property type="match status" value="1"/>
</dbReference>
<gene>
    <name evidence="6" type="ORF">FHL15_001416</name>
</gene>
<dbReference type="Gene3D" id="3.40.50.1220">
    <property type="entry name" value="TPP-binding domain"/>
    <property type="match status" value="2"/>
</dbReference>
<dbReference type="EMBL" id="VFLP01000005">
    <property type="protein sequence ID" value="TRX97661.1"/>
    <property type="molecule type" value="Genomic_DNA"/>
</dbReference>
<reference evidence="7" key="1">
    <citation type="submission" date="2019-06" db="EMBL/GenBank/DDBJ databases">
        <title>Draft genome sequence of the griseofulvin-producing fungus Xylaria cubensis strain G536.</title>
        <authorList>
            <person name="Mead M.E."/>
            <person name="Raja H.A."/>
            <person name="Steenwyk J.L."/>
            <person name="Knowles S.L."/>
            <person name="Oberlies N.H."/>
            <person name="Rokas A."/>
        </authorList>
    </citation>
    <scope>NUCLEOTIDE SEQUENCE [LARGE SCALE GENOMIC DNA]</scope>
    <source>
        <strain evidence="7">G536</strain>
    </source>
</reference>
<dbReference type="STRING" id="2512241.A0A553IBT4"/>
<dbReference type="GO" id="GO:0070403">
    <property type="term" value="F:NAD+ binding"/>
    <property type="evidence" value="ECO:0007669"/>
    <property type="project" value="InterPro"/>
</dbReference>
<dbReference type="InterPro" id="IPR029035">
    <property type="entry name" value="DHS-like_NAD/FAD-binding_dom"/>
</dbReference>
<dbReference type="InterPro" id="IPR050134">
    <property type="entry name" value="NAD-dep_sirtuin_deacylases"/>
</dbReference>